<keyword evidence="2" id="KW-1185">Reference proteome</keyword>
<dbReference type="Proteomes" id="UP001596353">
    <property type="component" value="Unassembled WGS sequence"/>
</dbReference>
<comment type="caution">
    <text evidence="1">The sequence shown here is derived from an EMBL/GenBank/DDBJ whole genome shotgun (WGS) entry which is preliminary data.</text>
</comment>
<evidence type="ECO:0000313" key="1">
    <source>
        <dbReference type="EMBL" id="MFC6762594.1"/>
    </source>
</evidence>
<reference evidence="2" key="1">
    <citation type="journal article" date="2019" name="Int. J. Syst. Evol. Microbiol.">
        <title>The Global Catalogue of Microorganisms (GCM) 10K type strain sequencing project: providing services to taxonomists for standard genome sequencing and annotation.</title>
        <authorList>
            <consortium name="The Broad Institute Genomics Platform"/>
            <consortium name="The Broad Institute Genome Sequencing Center for Infectious Disease"/>
            <person name="Wu L."/>
            <person name="Ma J."/>
        </authorList>
    </citation>
    <scope>NUCLEOTIDE SEQUENCE [LARGE SCALE GENOMIC DNA]</scope>
    <source>
        <strain evidence="2">CCUG 66188</strain>
    </source>
</reference>
<organism evidence="1 2">
    <name type="scientific">Sulfitobacter porphyrae</name>
    <dbReference type="NCBI Taxonomy" id="1246864"/>
    <lineage>
        <taxon>Bacteria</taxon>
        <taxon>Pseudomonadati</taxon>
        <taxon>Pseudomonadota</taxon>
        <taxon>Alphaproteobacteria</taxon>
        <taxon>Rhodobacterales</taxon>
        <taxon>Roseobacteraceae</taxon>
        <taxon>Sulfitobacter</taxon>
    </lineage>
</organism>
<evidence type="ECO:0000313" key="2">
    <source>
        <dbReference type="Proteomes" id="UP001596353"/>
    </source>
</evidence>
<gene>
    <name evidence="1" type="ORF">ACFQFQ_28425</name>
</gene>
<evidence type="ECO:0008006" key="3">
    <source>
        <dbReference type="Google" id="ProtNLM"/>
    </source>
</evidence>
<dbReference type="EMBL" id="JBHSWG010000004">
    <property type="protein sequence ID" value="MFC6762594.1"/>
    <property type="molecule type" value="Genomic_DNA"/>
</dbReference>
<proteinExistence type="predicted"/>
<accession>A0ABW2BAV0</accession>
<dbReference type="Gene3D" id="3.40.30.10">
    <property type="entry name" value="Glutaredoxin"/>
    <property type="match status" value="1"/>
</dbReference>
<protein>
    <recommendedName>
        <fullName evidence="3">GST N-terminal domain-containing protein</fullName>
    </recommendedName>
</protein>
<name>A0ABW2BAV0_9RHOB</name>
<sequence length="62" mass="7115">MLTFYHSPQSCSNGILLLLHEVGAAFETRIIDLRAAISGVRNIWPRTPRARFQPLGFRTDRF</sequence>